<accession>A0A9Q8WNK4</accession>
<gene>
    <name evidence="1" type="ORF">CLUP02_14983</name>
</gene>
<dbReference type="Proteomes" id="UP000830671">
    <property type="component" value="Chromosome 8"/>
</dbReference>
<sequence>MSLLRCYKPTKYSVQHHWTFPSDTAAPTHVWRSGGGIDWWAPGTSPASQPNAQAPLSFYHREPYHLFSCRDPVTFEHLDSSHILSQSASHLYNPDLLPCTHTIRARAPDD</sequence>
<dbReference type="KEGG" id="clup:CLUP02_14983"/>
<dbReference type="GeneID" id="73348917"/>
<dbReference type="AlphaFoldDB" id="A0A9Q8WNK4"/>
<organism evidence="1 2">
    <name type="scientific">Colletotrichum lupini</name>
    <dbReference type="NCBI Taxonomy" id="145971"/>
    <lineage>
        <taxon>Eukaryota</taxon>
        <taxon>Fungi</taxon>
        <taxon>Dikarya</taxon>
        <taxon>Ascomycota</taxon>
        <taxon>Pezizomycotina</taxon>
        <taxon>Sordariomycetes</taxon>
        <taxon>Hypocreomycetidae</taxon>
        <taxon>Glomerellales</taxon>
        <taxon>Glomerellaceae</taxon>
        <taxon>Colletotrichum</taxon>
        <taxon>Colletotrichum acutatum species complex</taxon>
    </lineage>
</organism>
<reference evidence="1" key="1">
    <citation type="journal article" date="2021" name="Mol. Plant Microbe Interact.">
        <title>Complete Genome Sequence of the Plant-Pathogenic Fungus Colletotrichum lupini.</title>
        <authorList>
            <person name="Baroncelli R."/>
            <person name="Pensec F."/>
            <person name="Da Lio D."/>
            <person name="Boufleur T."/>
            <person name="Vicente I."/>
            <person name="Sarrocco S."/>
            <person name="Picot A."/>
            <person name="Baraldi E."/>
            <person name="Sukno S."/>
            <person name="Thon M."/>
            <person name="Le Floch G."/>
        </authorList>
    </citation>
    <scope>NUCLEOTIDE SEQUENCE</scope>
    <source>
        <strain evidence="1">IMI 504893</strain>
    </source>
</reference>
<name>A0A9Q8WNK4_9PEZI</name>
<evidence type="ECO:0000313" key="1">
    <source>
        <dbReference type="EMBL" id="UQC89452.1"/>
    </source>
</evidence>
<protein>
    <submittedName>
        <fullName evidence="1">Uncharacterized protein</fullName>
    </submittedName>
</protein>
<proteinExistence type="predicted"/>
<dbReference type="EMBL" id="CP019480">
    <property type="protein sequence ID" value="UQC89452.1"/>
    <property type="molecule type" value="Genomic_DNA"/>
</dbReference>
<keyword evidence="2" id="KW-1185">Reference proteome</keyword>
<evidence type="ECO:0000313" key="2">
    <source>
        <dbReference type="Proteomes" id="UP000830671"/>
    </source>
</evidence>
<dbReference type="RefSeq" id="XP_049151053.1">
    <property type="nucleotide sequence ID" value="XM_049293907.1"/>
</dbReference>